<reference evidence="3" key="1">
    <citation type="submission" date="2017-02" db="UniProtKB">
        <authorList>
            <consortium name="WormBaseParasite"/>
        </authorList>
    </citation>
    <scope>IDENTIFICATION</scope>
</reference>
<gene>
    <name evidence="1" type="ORF">TTAC_LOCUS11425</name>
</gene>
<evidence type="ECO:0000313" key="1">
    <source>
        <dbReference type="EMBL" id="VDM36445.1"/>
    </source>
</evidence>
<protein>
    <submittedName>
        <fullName evidence="1 3">Uncharacterized protein</fullName>
    </submittedName>
</protein>
<dbReference type="Proteomes" id="UP000274429">
    <property type="component" value="Unassembled WGS sequence"/>
</dbReference>
<keyword evidence="2" id="KW-1185">Reference proteome</keyword>
<dbReference type="WBParaSite" id="TTAC_0001144201-mRNA-1">
    <property type="protein sequence ID" value="TTAC_0001144201-mRNA-1"/>
    <property type="gene ID" value="TTAC_0001144201"/>
</dbReference>
<evidence type="ECO:0000313" key="3">
    <source>
        <dbReference type="WBParaSite" id="TTAC_0001144201-mRNA-1"/>
    </source>
</evidence>
<dbReference type="AlphaFoldDB" id="A0A0R3XD15"/>
<evidence type="ECO:0000313" key="2">
    <source>
        <dbReference type="Proteomes" id="UP000274429"/>
    </source>
</evidence>
<organism evidence="3">
    <name type="scientific">Hydatigena taeniaeformis</name>
    <name type="common">Feline tapeworm</name>
    <name type="synonym">Taenia taeniaeformis</name>
    <dbReference type="NCBI Taxonomy" id="6205"/>
    <lineage>
        <taxon>Eukaryota</taxon>
        <taxon>Metazoa</taxon>
        <taxon>Spiralia</taxon>
        <taxon>Lophotrochozoa</taxon>
        <taxon>Platyhelminthes</taxon>
        <taxon>Cestoda</taxon>
        <taxon>Eucestoda</taxon>
        <taxon>Cyclophyllidea</taxon>
        <taxon>Taeniidae</taxon>
        <taxon>Hydatigera</taxon>
    </lineage>
</organism>
<proteinExistence type="predicted"/>
<name>A0A0R3XD15_HYDTA</name>
<sequence length="77" mass="8536">MHYAHGDVILLTNRDVMTNRCLREPSTPFPSASLGHLTFALPYQAIRPDLNLTIALIGDASQVCGFHLTISLTMMEH</sequence>
<reference evidence="1 2" key="2">
    <citation type="submission" date="2018-11" db="EMBL/GenBank/DDBJ databases">
        <authorList>
            <consortium name="Pathogen Informatics"/>
        </authorList>
    </citation>
    <scope>NUCLEOTIDE SEQUENCE [LARGE SCALE GENOMIC DNA]</scope>
</reference>
<dbReference type="EMBL" id="UYWX01024120">
    <property type="protein sequence ID" value="VDM36445.1"/>
    <property type="molecule type" value="Genomic_DNA"/>
</dbReference>
<accession>A0A0R3XD15</accession>